<dbReference type="PANTHER" id="PTHR35910">
    <property type="entry name" value="2EXR DOMAIN-CONTAINING PROTEIN"/>
    <property type="match status" value="1"/>
</dbReference>
<dbReference type="EMBL" id="JBANMG010000004">
    <property type="protein sequence ID" value="KAK6954257.1"/>
    <property type="molecule type" value="Genomic_DNA"/>
</dbReference>
<evidence type="ECO:0000313" key="3">
    <source>
        <dbReference type="Proteomes" id="UP001369815"/>
    </source>
</evidence>
<name>A0AAX6MPC4_9PEZI</name>
<comment type="caution">
    <text evidence="2">The sequence shown here is derived from an EMBL/GenBank/DDBJ whole genome shotgun (WGS) entry which is preliminary data.</text>
</comment>
<keyword evidence="3" id="KW-1185">Reference proteome</keyword>
<evidence type="ECO:0000259" key="1">
    <source>
        <dbReference type="Pfam" id="PF20150"/>
    </source>
</evidence>
<protein>
    <recommendedName>
        <fullName evidence="1">2EXR domain-containing protein</fullName>
    </recommendedName>
</protein>
<proteinExistence type="predicted"/>
<evidence type="ECO:0000313" key="2">
    <source>
        <dbReference type="EMBL" id="KAK6954257.1"/>
    </source>
</evidence>
<dbReference type="InterPro" id="IPR045518">
    <property type="entry name" value="2EXR"/>
</dbReference>
<accession>A0AAX6MPC4</accession>
<sequence>MLRFRNLNPWDIELHPSLAYFARNWREVILSYKDLRSQRKLEDYGFTTSRPAQRPWEPSDLTPEIPVNWLFDHPKVAYELLRKSYLYSKAPIPALLHACVESRRVLIDAGYQLAFASHNHEPRIWFHFRRDLLHLKTVKRTGLRRLDPSPWGTGCIDPQSLQQVQRLVVGGRSIFSFRTFVHGTTFSALSAIQLLPSLEKIYFVLWDLPDLSHLSNSEAHLFWKSSKSSTRSSPAVNSNRDSISYGREPWRFILNEDVDALFPLTVRNLYQPTELSYAGHSGWNLTSYGGPTGTHYHYLTRYIRNRIGEDIDRVVKEESIAPYQVPELQFGHICTEAVARQVFNKRHEVWRQYELVMKREPSPLPRLPPMVGPRPTSPADLQWKDDWKAFDDEAYYSSREEWLAVKEALLKHINDSPPRRELLLEP</sequence>
<gene>
    <name evidence="2" type="ORF">Daesc_004224</name>
</gene>
<dbReference type="PANTHER" id="PTHR35910:SF6">
    <property type="entry name" value="2EXR DOMAIN-CONTAINING PROTEIN"/>
    <property type="match status" value="1"/>
</dbReference>
<dbReference type="AlphaFoldDB" id="A0AAX6MPC4"/>
<feature type="domain" description="2EXR" evidence="1">
    <location>
        <begin position="84"/>
        <end position="133"/>
    </location>
</feature>
<dbReference type="Proteomes" id="UP001369815">
    <property type="component" value="Unassembled WGS sequence"/>
</dbReference>
<organism evidence="2 3">
    <name type="scientific">Daldinia eschscholtzii</name>
    <dbReference type="NCBI Taxonomy" id="292717"/>
    <lineage>
        <taxon>Eukaryota</taxon>
        <taxon>Fungi</taxon>
        <taxon>Dikarya</taxon>
        <taxon>Ascomycota</taxon>
        <taxon>Pezizomycotina</taxon>
        <taxon>Sordariomycetes</taxon>
        <taxon>Xylariomycetidae</taxon>
        <taxon>Xylariales</taxon>
        <taxon>Hypoxylaceae</taxon>
        <taxon>Daldinia</taxon>
    </lineage>
</organism>
<dbReference type="Pfam" id="PF20150">
    <property type="entry name" value="2EXR"/>
    <property type="match status" value="1"/>
</dbReference>
<reference evidence="2 3" key="1">
    <citation type="journal article" date="2024" name="Front Chem Biol">
        <title>Unveiling the potential of Daldinia eschscholtzii MFLUCC 19-0629 through bioactivity and bioinformatics studies for enhanced sustainable agriculture production.</title>
        <authorList>
            <person name="Brooks S."/>
            <person name="Weaver J.A."/>
            <person name="Klomchit A."/>
            <person name="Alharthi S.A."/>
            <person name="Onlamun T."/>
            <person name="Nurani R."/>
            <person name="Vong T.K."/>
            <person name="Alberti F."/>
            <person name="Greco C."/>
        </authorList>
    </citation>
    <scope>NUCLEOTIDE SEQUENCE [LARGE SCALE GENOMIC DNA]</scope>
    <source>
        <strain evidence="2">MFLUCC 19-0629</strain>
    </source>
</reference>